<organism evidence="2 3">
    <name type="scientific">Thermostaphylospora chromogena</name>
    <dbReference type="NCBI Taxonomy" id="35622"/>
    <lineage>
        <taxon>Bacteria</taxon>
        <taxon>Bacillati</taxon>
        <taxon>Actinomycetota</taxon>
        <taxon>Actinomycetes</taxon>
        <taxon>Streptosporangiales</taxon>
        <taxon>Thermomonosporaceae</taxon>
        <taxon>Thermostaphylospora</taxon>
    </lineage>
</organism>
<protein>
    <submittedName>
        <fullName evidence="2">Uncharacterized protein</fullName>
    </submittedName>
</protein>
<evidence type="ECO:0000256" key="1">
    <source>
        <dbReference type="SAM" id="MobiDB-lite"/>
    </source>
</evidence>
<accession>A0A1H1I6Q4</accession>
<name>A0A1H1I6Q4_9ACTN</name>
<dbReference type="AlphaFoldDB" id="A0A1H1I6Q4"/>
<evidence type="ECO:0000313" key="3">
    <source>
        <dbReference type="Proteomes" id="UP000217103"/>
    </source>
</evidence>
<reference evidence="2 3" key="1">
    <citation type="submission" date="2016-10" db="EMBL/GenBank/DDBJ databases">
        <authorList>
            <person name="de Groot N.N."/>
        </authorList>
    </citation>
    <scope>NUCLEOTIDE SEQUENCE [LARGE SCALE GENOMIC DNA]</scope>
    <source>
        <strain evidence="2 3">DSM 43794</strain>
    </source>
</reference>
<keyword evidence="3" id="KW-1185">Reference proteome</keyword>
<dbReference type="Proteomes" id="UP000217103">
    <property type="component" value="Unassembled WGS sequence"/>
</dbReference>
<dbReference type="EMBL" id="FNKK01000002">
    <property type="protein sequence ID" value="SDR33385.1"/>
    <property type="molecule type" value="Genomic_DNA"/>
</dbReference>
<feature type="compositionally biased region" description="Basic and acidic residues" evidence="1">
    <location>
        <begin position="27"/>
        <end position="42"/>
    </location>
</feature>
<evidence type="ECO:0000313" key="2">
    <source>
        <dbReference type="EMBL" id="SDR33385.1"/>
    </source>
</evidence>
<proteinExistence type="predicted"/>
<sequence length="82" mass="8654">MFAAKGGGRTHTSGPRFCVAGSSGSENPDRMEERMERDRHPADAGNAPAFADGAVRTPPYGGLSAVSEVAQAPGLRIKTRRR</sequence>
<feature type="region of interest" description="Disordered" evidence="1">
    <location>
        <begin position="1"/>
        <end position="56"/>
    </location>
</feature>
<gene>
    <name evidence="2" type="ORF">SAMN04489764_5280</name>
</gene>
<dbReference type="STRING" id="35622.SAMN04489764_5280"/>